<proteinExistence type="predicted"/>
<evidence type="ECO:0000256" key="1">
    <source>
        <dbReference type="SAM" id="Coils"/>
    </source>
</evidence>
<sequence>MNKLFTNWSDANNIILPQYLSCPDSNPVSILAPKVAWTLDRTIKSYALVLENTYIDANGQNKRILAILPYIDPTITELILNDTVTSSYIYGLNSYKKNGYSSPCPLPGTGLNTYTFSLYGLTTKLCNKTCVADYLSFKNYLTPVVCSATDSSCLYKYNEFQTKHEFEFGLTLNKYIKWKLDVDYYSTAPGILPKANITPADLDILNANLKTAQGQLIQSQNTLSQLQSDYTKFQTQCTSSANDLISKNAMCEQDKAQVMSMNQDFKNNISKNTDQLNNYMANMQDSIRALTTAQKLIYSMRESIPDVKPNSMYSSQPNYKSSSYYDPKYIDMEITQNQCQQLCDMTTDCGGYSYDNNGMCSFGMRGQPLFEVPNSGTFYTKIPTASMLGPGSRPIPMVGPTPMGGPTPVTSTMPQQQSNMNTAPLPQQPTGSLSASMQQRTLNMFNFIPSDRPLTEEDLPSLSKLLSPRSTAGQLLQQVIDKRAEITRFGQGLSSTPSEQDYNTSRLLQQTLVNLEMNFIDTVMAEVYNSVPSSMFDASQRSKVEAIGVLYNQIKQRSIDLSIAPENIGFTQKPSAVQMPQNAYQNVFSNIPADHPITSDDLSMVVVWFPNITDATTPLLQKMYDTRNQVVAFKQSIQNPSDQDRTQVVTYEAQIADLKSQVLNLILTEISKIPPSAFNELQKRRVREISDSYQLVTGNLKDMFTYLQNQKVVQTNTQTKSVSPVSQPSDISMSAYTTPNSEIESFISHYSRM</sequence>
<reference evidence="3" key="1">
    <citation type="journal article" date="2020" name="Nature">
        <title>Giant virus diversity and host interactions through global metagenomics.</title>
        <authorList>
            <person name="Schulz F."/>
            <person name="Roux S."/>
            <person name="Paez-Espino D."/>
            <person name="Jungbluth S."/>
            <person name="Walsh D.A."/>
            <person name="Denef V.J."/>
            <person name="McMahon K.D."/>
            <person name="Konstantinidis K.T."/>
            <person name="Eloe-Fadrosh E.A."/>
            <person name="Kyrpides N.C."/>
            <person name="Woyke T."/>
        </authorList>
    </citation>
    <scope>NUCLEOTIDE SEQUENCE</scope>
    <source>
        <strain evidence="3">GVMAG-M-3300021473-15</strain>
    </source>
</reference>
<dbReference type="Gene3D" id="3.90.280.10">
    <property type="entry name" value="PEBP-like"/>
    <property type="match status" value="1"/>
</dbReference>
<dbReference type="InterPro" id="IPR036610">
    <property type="entry name" value="PEBP-like_sf"/>
</dbReference>
<dbReference type="SUPFAM" id="SSF49777">
    <property type="entry name" value="PEBP-like"/>
    <property type="match status" value="1"/>
</dbReference>
<feature type="compositionally biased region" description="Polar residues" evidence="2">
    <location>
        <begin position="415"/>
        <end position="433"/>
    </location>
</feature>
<name>A0A6C0CT40_9ZZZZ</name>
<dbReference type="EMBL" id="MN739477">
    <property type="protein sequence ID" value="QHT06874.1"/>
    <property type="molecule type" value="Genomic_DNA"/>
</dbReference>
<dbReference type="AlphaFoldDB" id="A0A6C0CT40"/>
<keyword evidence="1" id="KW-0175">Coiled coil</keyword>
<dbReference type="Pfam" id="PF01161">
    <property type="entry name" value="PBP"/>
    <property type="match status" value="1"/>
</dbReference>
<dbReference type="InterPro" id="IPR008914">
    <property type="entry name" value="PEBP"/>
</dbReference>
<evidence type="ECO:0000256" key="2">
    <source>
        <dbReference type="SAM" id="MobiDB-lite"/>
    </source>
</evidence>
<organism evidence="3">
    <name type="scientific">viral metagenome</name>
    <dbReference type="NCBI Taxonomy" id="1070528"/>
    <lineage>
        <taxon>unclassified sequences</taxon>
        <taxon>metagenomes</taxon>
        <taxon>organismal metagenomes</taxon>
    </lineage>
</organism>
<feature type="region of interest" description="Disordered" evidence="2">
    <location>
        <begin position="405"/>
        <end position="433"/>
    </location>
</feature>
<feature type="coiled-coil region" evidence="1">
    <location>
        <begin position="202"/>
        <end position="229"/>
    </location>
</feature>
<evidence type="ECO:0000313" key="3">
    <source>
        <dbReference type="EMBL" id="QHT06874.1"/>
    </source>
</evidence>
<accession>A0A6C0CT40</accession>
<protein>
    <submittedName>
        <fullName evidence="3">Uncharacterized protein</fullName>
    </submittedName>
</protein>